<protein>
    <recommendedName>
        <fullName evidence="5">tRNA_anti-like</fullName>
    </recommendedName>
</protein>
<dbReference type="InterPro" id="IPR024422">
    <property type="entry name" value="Protein_unknown_function_OB"/>
</dbReference>
<dbReference type="RefSeq" id="WP_101679730.1">
    <property type="nucleotide sequence ID" value="NZ_PJRP01000001.1"/>
</dbReference>
<dbReference type="Proteomes" id="UP000234341">
    <property type="component" value="Unassembled WGS sequence"/>
</dbReference>
<reference evidence="3 4" key="1">
    <citation type="submission" date="2017-12" db="EMBL/GenBank/DDBJ databases">
        <title>Genome sequence of the active heterotrophic nitrifier-denitrifier, Cupriavidus pauculus UM1.</title>
        <authorList>
            <person name="Putonti C."/>
            <person name="Castignetti D."/>
        </authorList>
    </citation>
    <scope>NUCLEOTIDE SEQUENCE [LARGE SCALE GENOMIC DNA]</scope>
    <source>
        <strain evidence="3 4">UM1</strain>
    </source>
</reference>
<dbReference type="OrthoDB" id="8962716at2"/>
<evidence type="ECO:0000313" key="4">
    <source>
        <dbReference type="Proteomes" id="UP000234341"/>
    </source>
</evidence>
<keyword evidence="2" id="KW-1133">Transmembrane helix</keyword>
<feature type="transmembrane region" description="Helical" evidence="2">
    <location>
        <begin position="7"/>
        <end position="25"/>
    </location>
</feature>
<keyword evidence="2" id="KW-0472">Membrane</keyword>
<dbReference type="AlphaFoldDB" id="A0A2N5CIB7"/>
<accession>A0A2N5CIB7</accession>
<organism evidence="3 4">
    <name type="scientific">Cupriavidus pauculus</name>
    <dbReference type="NCBI Taxonomy" id="82633"/>
    <lineage>
        <taxon>Bacteria</taxon>
        <taxon>Pseudomonadati</taxon>
        <taxon>Pseudomonadota</taxon>
        <taxon>Betaproteobacteria</taxon>
        <taxon>Burkholderiales</taxon>
        <taxon>Burkholderiaceae</taxon>
        <taxon>Cupriavidus</taxon>
    </lineage>
</organism>
<gene>
    <name evidence="3" type="ORF">CYJ10_01045</name>
</gene>
<dbReference type="EMBL" id="PJRP01000001">
    <property type="protein sequence ID" value="PLQ01925.1"/>
    <property type="molecule type" value="Genomic_DNA"/>
</dbReference>
<keyword evidence="2" id="KW-0812">Transmembrane</keyword>
<evidence type="ECO:0008006" key="5">
    <source>
        <dbReference type="Google" id="ProtNLM"/>
    </source>
</evidence>
<dbReference type="STRING" id="82633.GCA_000974605_03260"/>
<sequence>MLSRTRQTLIAVVAVVVLFLLWFVGNEKHDAAPLAPVSAPDEPASLPRGIPRNGTLDPISIDPNRPADLLPQYQADGLADDYRSDATAADDRYRGRYFIVEGVASGVRRDGDNLVLEIRTDNPGEVVRAALLRQQICGPGTRACEVEARATMVRRGQKVAVECTGAGQGEGGTPLLSECLIRGGAN</sequence>
<evidence type="ECO:0000256" key="2">
    <source>
        <dbReference type="SAM" id="Phobius"/>
    </source>
</evidence>
<feature type="region of interest" description="Disordered" evidence="1">
    <location>
        <begin position="33"/>
        <end position="65"/>
    </location>
</feature>
<dbReference type="Pfam" id="PF12869">
    <property type="entry name" value="tRNA_anti-like"/>
    <property type="match status" value="1"/>
</dbReference>
<proteinExistence type="predicted"/>
<comment type="caution">
    <text evidence="3">The sequence shown here is derived from an EMBL/GenBank/DDBJ whole genome shotgun (WGS) entry which is preliminary data.</text>
</comment>
<evidence type="ECO:0000256" key="1">
    <source>
        <dbReference type="SAM" id="MobiDB-lite"/>
    </source>
</evidence>
<evidence type="ECO:0000313" key="3">
    <source>
        <dbReference type="EMBL" id="PLQ01925.1"/>
    </source>
</evidence>
<name>A0A2N5CIB7_9BURK</name>